<dbReference type="KEGG" id="psua:FLK61_35375"/>
<dbReference type="EMBL" id="CP041372">
    <property type="protein sequence ID" value="QKS71951.1"/>
    <property type="molecule type" value="Genomic_DNA"/>
</dbReference>
<evidence type="ECO:0000313" key="2">
    <source>
        <dbReference type="Proteomes" id="UP000318138"/>
    </source>
</evidence>
<evidence type="ECO:0000313" key="1">
    <source>
        <dbReference type="EMBL" id="QKS71951.1"/>
    </source>
</evidence>
<dbReference type="AlphaFoldDB" id="A0A859FG10"/>
<dbReference type="RefSeq" id="WP_176009933.1">
    <property type="nucleotide sequence ID" value="NZ_CP041372.2"/>
</dbReference>
<accession>A0A859FG10</accession>
<proteinExistence type="predicted"/>
<protein>
    <submittedName>
        <fullName evidence="1">Uncharacterized protein</fullName>
    </submittedName>
</protein>
<name>A0A859FG10_9BACI</name>
<sequence length="223" mass="25772">MTEKLQEAKAKFGEAYAVKQEMKDGIFMMLKKYDSDRAEINDDRTLSDEAKHEDKNGLRKHYIEKTDEYYQSQREKYEKALISARTTAELELSKKPAEPSEQDRQLHDHAFGEIKLGIAFTGHRDYLALKDYVDSLPTKYSEHQLQYFAADVLSYVATLVEGSDMDKVRQMRPLYDKLQKMKEGPYASDAKQIIEGANSMLKSSVVDPTYAQAVQQKLNYKFK</sequence>
<keyword evidence="2" id="KW-1185">Reference proteome</keyword>
<organism evidence="1 2">
    <name type="scientific">Paenalkalicoccus suaedae</name>
    <dbReference type="NCBI Taxonomy" id="2592382"/>
    <lineage>
        <taxon>Bacteria</taxon>
        <taxon>Bacillati</taxon>
        <taxon>Bacillota</taxon>
        <taxon>Bacilli</taxon>
        <taxon>Bacillales</taxon>
        <taxon>Bacillaceae</taxon>
        <taxon>Paenalkalicoccus</taxon>
    </lineage>
</organism>
<dbReference type="Proteomes" id="UP000318138">
    <property type="component" value="Chromosome"/>
</dbReference>
<gene>
    <name evidence="1" type="ORF">FLK61_35375</name>
</gene>
<reference evidence="2" key="1">
    <citation type="submission" date="2019-07" db="EMBL/GenBank/DDBJ databases">
        <title>Bacillus alkalisoli sp. nov. isolated from saline soil.</title>
        <authorList>
            <person name="Sun J.-Q."/>
            <person name="Xu L."/>
        </authorList>
    </citation>
    <scope>NUCLEOTIDE SEQUENCE [LARGE SCALE GENOMIC DNA]</scope>
    <source>
        <strain evidence="2">M4U3P1</strain>
    </source>
</reference>